<evidence type="ECO:0000313" key="1">
    <source>
        <dbReference type="EMBL" id="XOU13273.1"/>
    </source>
</evidence>
<sequence>MKVNKPLQTKSKYQRKLITLIATLEYINKNKKNRINLIFFIALIAT</sequence>
<keyword evidence="2" id="KW-1185">Reference proteome</keyword>
<evidence type="ECO:0000313" key="2">
    <source>
        <dbReference type="Proteomes" id="UP001305787"/>
    </source>
</evidence>
<organism evidence="1 2">
    <name type="scientific">Borrelia andersonii</name>
    <name type="common">Borreliella andersonii</name>
    <dbReference type="NCBI Taxonomy" id="42109"/>
    <lineage>
        <taxon>Bacteria</taxon>
        <taxon>Pseudomonadati</taxon>
        <taxon>Spirochaetota</taxon>
        <taxon>Spirochaetia</taxon>
        <taxon>Spirochaetales</taxon>
        <taxon>Borreliaceae</taxon>
        <taxon>Borreliella</taxon>
    </lineage>
</organism>
<reference evidence="1" key="1">
    <citation type="submission" date="2024-11" db="EMBL/GenBank/DDBJ databases">
        <title>Sequencing of Borrelia variable plasmids from multiple Borrelia sensu lato isolates.</title>
        <authorList>
            <person name="Mongodin E.F."/>
            <person name="Rudenko N."/>
            <person name="Fraser C.M."/>
            <person name="Schutzer S."/>
            <person name="Luft B."/>
            <person name="Morgan R."/>
            <person name="Casjens S."/>
            <person name="Qiu W."/>
        </authorList>
    </citation>
    <scope>NUCLEOTIDE SEQUENCE</scope>
    <source>
        <strain evidence="1">21038</strain>
    </source>
</reference>
<protein>
    <submittedName>
        <fullName evidence="1">Uncharacterized protein</fullName>
    </submittedName>
</protein>
<keyword evidence="1" id="KW-0614">Plasmid</keyword>
<dbReference type="Proteomes" id="UP001305787">
    <property type="component" value="Plasmid lp28-8"/>
</dbReference>
<gene>
    <name evidence="1" type="ORF">QIA45_05200</name>
</gene>
<proteinExistence type="predicted"/>
<dbReference type="EMBL" id="CP179265">
    <property type="protein sequence ID" value="XOU13273.1"/>
    <property type="molecule type" value="Genomic_DNA"/>
</dbReference>
<name>A0ACD5G673_BORAD</name>
<geneLocation type="plasmid" evidence="1 2">
    <name>lp28-8</name>
</geneLocation>
<accession>A0ACD5G673</accession>